<dbReference type="SUPFAM" id="SSF55136">
    <property type="entry name" value="Probable bacterial effector-binding domain"/>
    <property type="match status" value="1"/>
</dbReference>
<feature type="domain" description="HTH deoR-type" evidence="3">
    <location>
        <begin position="3"/>
        <end position="58"/>
    </location>
</feature>
<evidence type="ECO:0000256" key="2">
    <source>
        <dbReference type="ARBA" id="ARBA00023163"/>
    </source>
</evidence>
<dbReference type="Gene3D" id="3.20.80.10">
    <property type="entry name" value="Regulatory factor, effector binding domain"/>
    <property type="match status" value="1"/>
</dbReference>
<proteinExistence type="predicted"/>
<accession>A0A285D7N1</accession>
<dbReference type="OrthoDB" id="2734147at2"/>
<dbReference type="Pfam" id="PF08279">
    <property type="entry name" value="HTH_11"/>
    <property type="match status" value="1"/>
</dbReference>
<dbReference type="EMBL" id="OAOP01000019">
    <property type="protein sequence ID" value="SNX75820.1"/>
    <property type="molecule type" value="Genomic_DNA"/>
</dbReference>
<organism evidence="4 5">
    <name type="scientific">Bacillus oleivorans</name>
    <dbReference type="NCBI Taxonomy" id="1448271"/>
    <lineage>
        <taxon>Bacteria</taxon>
        <taxon>Bacillati</taxon>
        <taxon>Bacillota</taxon>
        <taxon>Bacilli</taxon>
        <taxon>Bacillales</taxon>
        <taxon>Bacillaceae</taxon>
        <taxon>Bacillus</taxon>
    </lineage>
</organism>
<gene>
    <name evidence="4" type="ORF">SAMN05877753_1192</name>
</gene>
<dbReference type="InterPro" id="IPR001034">
    <property type="entry name" value="DeoR_HTH"/>
</dbReference>
<dbReference type="InterPro" id="IPR011256">
    <property type="entry name" value="Reg_factor_effector_dom_sf"/>
</dbReference>
<dbReference type="InterPro" id="IPR036390">
    <property type="entry name" value="WH_DNA-bd_sf"/>
</dbReference>
<sequence length="235" mass="28042">MAKSKRLIELMELVNIKKQFTVQEMADEFQVSYRTMWRYLQELSELGVPLYSEPGVKGGYFILKERALPPFKINSTSPEIFNRIVQLEEIKVAGYEFAAPYKAFSEAEVLIPRLWFRLIERLEEIGDVVNRKRRLGISHNRKTDFTYYVTVEVQKFSNVPNDMVQLTVPVNTYASFYHHGVMERDHIDRTYEYIHQWIDKSNYERDYQSYSLEIYDEHYEPSKPSNRFEILIPIK</sequence>
<evidence type="ECO:0000259" key="3">
    <source>
        <dbReference type="PROSITE" id="PS51000"/>
    </source>
</evidence>
<dbReference type="InterPro" id="IPR010499">
    <property type="entry name" value="AraC_E-bd"/>
</dbReference>
<dbReference type="GO" id="GO:0003700">
    <property type="term" value="F:DNA-binding transcription factor activity"/>
    <property type="evidence" value="ECO:0007669"/>
    <property type="project" value="InterPro"/>
</dbReference>
<name>A0A285D7N1_9BACI</name>
<evidence type="ECO:0000256" key="1">
    <source>
        <dbReference type="ARBA" id="ARBA00023015"/>
    </source>
</evidence>
<protein>
    <submittedName>
        <fullName evidence="4">HTH domain-containing protein</fullName>
    </submittedName>
</protein>
<dbReference type="PROSITE" id="PS51000">
    <property type="entry name" value="HTH_DEOR_2"/>
    <property type="match status" value="1"/>
</dbReference>
<dbReference type="InterPro" id="IPR036388">
    <property type="entry name" value="WH-like_DNA-bd_sf"/>
</dbReference>
<dbReference type="Gene3D" id="1.10.10.10">
    <property type="entry name" value="Winged helix-like DNA-binding domain superfamily/Winged helix DNA-binding domain"/>
    <property type="match status" value="1"/>
</dbReference>
<reference evidence="4 5" key="1">
    <citation type="submission" date="2017-08" db="EMBL/GenBank/DDBJ databases">
        <authorList>
            <person name="de Groot N.N."/>
        </authorList>
    </citation>
    <scope>NUCLEOTIDE SEQUENCE [LARGE SCALE GENOMIC DNA]</scope>
    <source>
        <strain evidence="4 5">JC228</strain>
    </source>
</reference>
<dbReference type="InterPro" id="IPR029441">
    <property type="entry name" value="Cass2"/>
</dbReference>
<dbReference type="AlphaFoldDB" id="A0A285D7N1"/>
<dbReference type="Proteomes" id="UP000219546">
    <property type="component" value="Unassembled WGS sequence"/>
</dbReference>
<dbReference type="InterPro" id="IPR053182">
    <property type="entry name" value="YobU-like_regulator"/>
</dbReference>
<evidence type="ECO:0000313" key="4">
    <source>
        <dbReference type="EMBL" id="SNX75820.1"/>
    </source>
</evidence>
<dbReference type="InterPro" id="IPR013196">
    <property type="entry name" value="HTH_11"/>
</dbReference>
<dbReference type="PANTHER" id="PTHR36444:SF2">
    <property type="entry name" value="TRANSCRIPTIONAL REGULATOR PROTEIN YOBU-RELATED"/>
    <property type="match status" value="1"/>
</dbReference>
<keyword evidence="1" id="KW-0805">Transcription regulation</keyword>
<dbReference type="SMART" id="SM00871">
    <property type="entry name" value="AraC_E_bind"/>
    <property type="match status" value="1"/>
</dbReference>
<keyword evidence="2" id="KW-0804">Transcription</keyword>
<dbReference type="PANTHER" id="PTHR36444">
    <property type="entry name" value="TRANSCRIPTIONAL REGULATOR PROTEIN YOBU-RELATED"/>
    <property type="match status" value="1"/>
</dbReference>
<dbReference type="Pfam" id="PF14526">
    <property type="entry name" value="Cass2"/>
    <property type="match status" value="1"/>
</dbReference>
<keyword evidence="5" id="KW-1185">Reference proteome</keyword>
<evidence type="ECO:0000313" key="5">
    <source>
        <dbReference type="Proteomes" id="UP000219546"/>
    </source>
</evidence>
<dbReference type="SUPFAM" id="SSF46785">
    <property type="entry name" value="Winged helix' DNA-binding domain"/>
    <property type="match status" value="1"/>
</dbReference>